<evidence type="ECO:0000256" key="14">
    <source>
        <dbReference type="RuleBase" id="RU000461"/>
    </source>
</evidence>
<reference evidence="15 16" key="1">
    <citation type="submission" date="2016-10" db="EMBL/GenBank/DDBJ databases">
        <title>Genome sequence of the basidiomycete white-rot fungus Trametes pubescens.</title>
        <authorList>
            <person name="Makela M.R."/>
            <person name="Granchi Z."/>
            <person name="Peng M."/>
            <person name="De Vries R.P."/>
            <person name="Grigoriev I."/>
            <person name="Riley R."/>
            <person name="Hilden K."/>
        </authorList>
    </citation>
    <scope>NUCLEOTIDE SEQUENCE [LARGE SCALE GENOMIC DNA]</scope>
    <source>
        <strain evidence="15 16">FBCC735</strain>
    </source>
</reference>
<dbReference type="GO" id="GO:0020037">
    <property type="term" value="F:heme binding"/>
    <property type="evidence" value="ECO:0007669"/>
    <property type="project" value="InterPro"/>
</dbReference>
<feature type="binding site" description="axial binding residue" evidence="13">
    <location>
        <position position="394"/>
    </location>
    <ligand>
        <name>heme</name>
        <dbReference type="ChEBI" id="CHEBI:30413"/>
    </ligand>
    <ligandPart>
        <name>Fe</name>
        <dbReference type="ChEBI" id="CHEBI:18248"/>
    </ligandPart>
</feature>
<dbReference type="Pfam" id="PF00067">
    <property type="entry name" value="p450"/>
    <property type="match status" value="1"/>
</dbReference>
<dbReference type="InterPro" id="IPR036396">
    <property type="entry name" value="Cyt_P450_sf"/>
</dbReference>
<comment type="subcellular location">
    <subcellularLocation>
        <location evidence="2">Membrane</location>
        <topology evidence="2">Single-pass membrane protein</topology>
    </subcellularLocation>
</comment>
<comment type="pathway">
    <text evidence="3">Secondary metabolite biosynthesis.</text>
</comment>
<evidence type="ECO:0000256" key="1">
    <source>
        <dbReference type="ARBA" id="ARBA00001971"/>
    </source>
</evidence>
<dbReference type="EMBL" id="MNAD01001704">
    <property type="protein sequence ID" value="OJT02068.1"/>
    <property type="molecule type" value="Genomic_DNA"/>
</dbReference>
<keyword evidence="7 13" id="KW-0479">Metal-binding</keyword>
<sequence length="451" mass="51161">MPAFKPWLGFRDMRANYGDMVYLRIMNQHILVVGNAQLATELLEKRSSNTSDRPQDVALELSGQEFNMVFMPYGQRWRQHRRVFWQHFHPGVVSKYQPIQRAEAHRFLGKLLESPSRLTHHIRTLFSAIMLKVVYDIDVAGEVDEHVLMLDDAMEALSLSSFGGSLIQRLPFLQHMPTWIPGAEFLKTLARSRAANRRLKHEPFDRLKASLERGESHPCVAADLLARKEGKDELNAAVDEDDLLKNVCTVTFEAASDTSFAMLQAVFVAMALYPNVQRKAQAEIDAVVGPTRLPDYGDSESLTYVHAIIKEALRWHVEAPLCIPHCTVEDDTLNGYFIPAGTVILPNTWEMMHDPDTYEDSDEFRPERFIRDGKLDPSVRDPADFAFGFGRRKCPGRYMAHASLFMAVASVLHVFDIGLPLDERGEPIALKYEQTHGLLSCVHPPFVAYNV</sequence>
<name>A0A1M2V3B5_TRAPU</name>
<dbReference type="STRING" id="154538.A0A1M2V3B5"/>
<keyword evidence="11 14" id="KW-0503">Monooxygenase</keyword>
<comment type="cofactor">
    <cofactor evidence="1 13">
        <name>heme</name>
        <dbReference type="ChEBI" id="CHEBI:30413"/>
    </cofactor>
</comment>
<dbReference type="InterPro" id="IPR002401">
    <property type="entry name" value="Cyt_P450_E_grp-I"/>
</dbReference>
<evidence type="ECO:0000256" key="10">
    <source>
        <dbReference type="ARBA" id="ARBA00023004"/>
    </source>
</evidence>
<organism evidence="15 16">
    <name type="scientific">Trametes pubescens</name>
    <name type="common">White-rot fungus</name>
    <dbReference type="NCBI Taxonomy" id="154538"/>
    <lineage>
        <taxon>Eukaryota</taxon>
        <taxon>Fungi</taxon>
        <taxon>Dikarya</taxon>
        <taxon>Basidiomycota</taxon>
        <taxon>Agaricomycotina</taxon>
        <taxon>Agaricomycetes</taxon>
        <taxon>Polyporales</taxon>
        <taxon>Polyporaceae</taxon>
        <taxon>Trametes</taxon>
    </lineage>
</organism>
<dbReference type="OrthoDB" id="2789670at2759"/>
<evidence type="ECO:0000313" key="16">
    <source>
        <dbReference type="Proteomes" id="UP000184267"/>
    </source>
</evidence>
<evidence type="ECO:0000256" key="9">
    <source>
        <dbReference type="ARBA" id="ARBA00023002"/>
    </source>
</evidence>
<evidence type="ECO:0000256" key="2">
    <source>
        <dbReference type="ARBA" id="ARBA00004167"/>
    </source>
</evidence>
<dbReference type="GO" id="GO:0016705">
    <property type="term" value="F:oxidoreductase activity, acting on paired donors, with incorporation or reduction of molecular oxygen"/>
    <property type="evidence" value="ECO:0007669"/>
    <property type="project" value="InterPro"/>
</dbReference>
<dbReference type="PROSITE" id="PS00086">
    <property type="entry name" value="CYTOCHROME_P450"/>
    <property type="match status" value="1"/>
</dbReference>
<comment type="caution">
    <text evidence="15">The sequence shown here is derived from an EMBL/GenBank/DDBJ whole genome shotgun (WGS) entry which is preliminary data.</text>
</comment>
<evidence type="ECO:0000256" key="4">
    <source>
        <dbReference type="ARBA" id="ARBA00010617"/>
    </source>
</evidence>
<keyword evidence="8" id="KW-1133">Transmembrane helix</keyword>
<evidence type="ECO:0000256" key="7">
    <source>
        <dbReference type="ARBA" id="ARBA00022723"/>
    </source>
</evidence>
<dbReference type="InterPro" id="IPR017972">
    <property type="entry name" value="Cyt_P450_CS"/>
</dbReference>
<keyword evidence="6" id="KW-0812">Transmembrane</keyword>
<keyword evidence="9 14" id="KW-0560">Oxidoreductase</keyword>
<dbReference type="GO" id="GO:0004497">
    <property type="term" value="F:monooxygenase activity"/>
    <property type="evidence" value="ECO:0007669"/>
    <property type="project" value="UniProtKB-KW"/>
</dbReference>
<keyword evidence="5 13" id="KW-0349">Heme</keyword>
<keyword evidence="12" id="KW-0472">Membrane</keyword>
<evidence type="ECO:0000256" key="12">
    <source>
        <dbReference type="ARBA" id="ARBA00023136"/>
    </source>
</evidence>
<dbReference type="GO" id="GO:0005506">
    <property type="term" value="F:iron ion binding"/>
    <property type="evidence" value="ECO:0007669"/>
    <property type="project" value="InterPro"/>
</dbReference>
<keyword evidence="16" id="KW-1185">Reference proteome</keyword>
<dbReference type="GO" id="GO:0016020">
    <property type="term" value="C:membrane"/>
    <property type="evidence" value="ECO:0007669"/>
    <property type="project" value="UniProtKB-SubCell"/>
</dbReference>
<evidence type="ECO:0000256" key="11">
    <source>
        <dbReference type="ARBA" id="ARBA00023033"/>
    </source>
</evidence>
<dbReference type="OMA" id="THHIRTL"/>
<accession>A0A1M2V3B5</accession>
<dbReference type="Gene3D" id="1.10.630.10">
    <property type="entry name" value="Cytochrome P450"/>
    <property type="match status" value="1"/>
</dbReference>
<dbReference type="PRINTS" id="PR00463">
    <property type="entry name" value="EP450I"/>
</dbReference>
<evidence type="ECO:0000256" key="5">
    <source>
        <dbReference type="ARBA" id="ARBA00022617"/>
    </source>
</evidence>
<evidence type="ECO:0000256" key="13">
    <source>
        <dbReference type="PIRSR" id="PIRSR602401-1"/>
    </source>
</evidence>
<dbReference type="PANTHER" id="PTHR46300:SF7">
    <property type="entry name" value="P450, PUTATIVE (EUROFUNG)-RELATED"/>
    <property type="match status" value="1"/>
</dbReference>
<dbReference type="CDD" id="cd11065">
    <property type="entry name" value="CYP64-like"/>
    <property type="match status" value="1"/>
</dbReference>
<dbReference type="InterPro" id="IPR001128">
    <property type="entry name" value="Cyt_P450"/>
</dbReference>
<evidence type="ECO:0000313" key="15">
    <source>
        <dbReference type="EMBL" id="OJT02068.1"/>
    </source>
</evidence>
<dbReference type="PANTHER" id="PTHR46300">
    <property type="entry name" value="P450, PUTATIVE (EUROFUNG)-RELATED-RELATED"/>
    <property type="match status" value="1"/>
</dbReference>
<gene>
    <name evidence="15" type="ORF">TRAPUB_7484</name>
</gene>
<dbReference type="Proteomes" id="UP000184267">
    <property type="component" value="Unassembled WGS sequence"/>
</dbReference>
<keyword evidence="10 13" id="KW-0408">Iron</keyword>
<dbReference type="SUPFAM" id="SSF48264">
    <property type="entry name" value="Cytochrome P450"/>
    <property type="match status" value="1"/>
</dbReference>
<proteinExistence type="inferred from homology"/>
<protein>
    <submittedName>
        <fullName evidence="15">O-methylsterigmatocystin oxidoreductase</fullName>
    </submittedName>
</protein>
<evidence type="ECO:0000256" key="6">
    <source>
        <dbReference type="ARBA" id="ARBA00022692"/>
    </source>
</evidence>
<dbReference type="InterPro" id="IPR050364">
    <property type="entry name" value="Cytochrome_P450_fung"/>
</dbReference>
<evidence type="ECO:0000256" key="8">
    <source>
        <dbReference type="ARBA" id="ARBA00022989"/>
    </source>
</evidence>
<evidence type="ECO:0000256" key="3">
    <source>
        <dbReference type="ARBA" id="ARBA00005179"/>
    </source>
</evidence>
<dbReference type="AlphaFoldDB" id="A0A1M2V3B5"/>
<comment type="similarity">
    <text evidence="4 14">Belongs to the cytochrome P450 family.</text>
</comment>